<evidence type="ECO:0000256" key="1">
    <source>
        <dbReference type="ARBA" id="ARBA00008056"/>
    </source>
</evidence>
<proteinExistence type="inferred from homology"/>
<gene>
    <name evidence="8" type="primary">LOC110795784</name>
</gene>
<dbReference type="InterPro" id="IPR044861">
    <property type="entry name" value="IPNS-like_FE2OG_OXY"/>
</dbReference>
<dbReference type="PANTHER" id="PTHR10209:SF751">
    <property type="entry name" value="OS06G0255100 PROTEIN"/>
    <property type="match status" value="1"/>
</dbReference>
<evidence type="ECO:0000259" key="6">
    <source>
        <dbReference type="PROSITE" id="PS51471"/>
    </source>
</evidence>
<keyword evidence="2 5" id="KW-0479">Metal-binding</keyword>
<dbReference type="FunFam" id="2.60.120.330:FF:000026">
    <property type="entry name" value="DIBOA-glucoside dioxygenase BX6"/>
    <property type="match status" value="1"/>
</dbReference>
<keyword evidence="4 5" id="KW-0408">Iron</keyword>
<organism evidence="7 8">
    <name type="scientific">Spinacia oleracea</name>
    <name type="common">Spinach</name>
    <dbReference type="NCBI Taxonomy" id="3562"/>
    <lineage>
        <taxon>Eukaryota</taxon>
        <taxon>Viridiplantae</taxon>
        <taxon>Streptophyta</taxon>
        <taxon>Embryophyta</taxon>
        <taxon>Tracheophyta</taxon>
        <taxon>Spermatophyta</taxon>
        <taxon>Magnoliopsida</taxon>
        <taxon>eudicotyledons</taxon>
        <taxon>Gunneridae</taxon>
        <taxon>Pentapetalae</taxon>
        <taxon>Caryophyllales</taxon>
        <taxon>Chenopodiaceae</taxon>
        <taxon>Chenopodioideae</taxon>
        <taxon>Anserineae</taxon>
        <taxon>Spinacia</taxon>
    </lineage>
</organism>
<keyword evidence="7" id="KW-1185">Reference proteome</keyword>
<comment type="similarity">
    <text evidence="1 5">Belongs to the iron/ascorbate-dependent oxidoreductase family.</text>
</comment>
<sequence length="369" mass="41137">MASVIANTTGSQPVLVFDRQEDVKKFEDTKLGVKGLIDSGITQIPSIFHHPEENLIDSENSPPDLAADPIPVIDLSGPTPEVVDQVRKAAGKFGFFQIINHGVPVSLLDRLVKAIKAFHELPAEERMKHYRRDMGTGVNYFSNVDLFLSKAASWRDTLQLRLGPTMADVDAIPDICRDEIIEWDKEVKQLGETLLGLFSQGLGVEADKLKEMSCSGGRVMVGHYYPYCPEPNKTVGIASHTDPGVLTVLLQDQVGGLQVKHDGKWVNVKPIQGALVINVGDLLQLLSNDKYTSVEHRVYANPQHEPRVSIAVFFNPSMRDNLYGPIPETVSPEEPALYKQFTYTDFITRFFKKELDGKSLIKYYSLENN</sequence>
<dbReference type="Pfam" id="PF14226">
    <property type="entry name" value="DIOX_N"/>
    <property type="match status" value="1"/>
</dbReference>
<dbReference type="KEGG" id="soe:110795784"/>
<dbReference type="GO" id="GO:0051213">
    <property type="term" value="F:dioxygenase activity"/>
    <property type="evidence" value="ECO:0007669"/>
    <property type="project" value="UniProtKB-ARBA"/>
</dbReference>
<dbReference type="Pfam" id="PF03171">
    <property type="entry name" value="2OG-FeII_Oxy"/>
    <property type="match status" value="1"/>
</dbReference>
<dbReference type="SUPFAM" id="SSF51197">
    <property type="entry name" value="Clavaminate synthase-like"/>
    <property type="match status" value="1"/>
</dbReference>
<accession>A0A9R0K2X2</accession>
<evidence type="ECO:0000256" key="2">
    <source>
        <dbReference type="ARBA" id="ARBA00022723"/>
    </source>
</evidence>
<name>A0A9R0K2X2_SPIOL</name>
<evidence type="ECO:0000256" key="5">
    <source>
        <dbReference type="RuleBase" id="RU003682"/>
    </source>
</evidence>
<dbReference type="GO" id="GO:0046872">
    <property type="term" value="F:metal ion binding"/>
    <property type="evidence" value="ECO:0007669"/>
    <property type="project" value="UniProtKB-KW"/>
</dbReference>
<dbReference type="InterPro" id="IPR005123">
    <property type="entry name" value="Oxoglu/Fe-dep_dioxygenase_dom"/>
</dbReference>
<evidence type="ECO:0000256" key="4">
    <source>
        <dbReference type="ARBA" id="ARBA00023004"/>
    </source>
</evidence>
<evidence type="ECO:0000313" key="7">
    <source>
        <dbReference type="Proteomes" id="UP000813463"/>
    </source>
</evidence>
<dbReference type="OrthoDB" id="288590at2759"/>
<evidence type="ECO:0000313" key="8">
    <source>
        <dbReference type="RefSeq" id="XP_021856495.1"/>
    </source>
</evidence>
<dbReference type="GeneID" id="110795784"/>
<dbReference type="AlphaFoldDB" id="A0A9R0K2X2"/>
<dbReference type="PROSITE" id="PS51471">
    <property type="entry name" value="FE2OG_OXY"/>
    <property type="match status" value="1"/>
</dbReference>
<reference evidence="8" key="2">
    <citation type="submission" date="2025-08" db="UniProtKB">
        <authorList>
            <consortium name="RefSeq"/>
        </authorList>
    </citation>
    <scope>IDENTIFICATION</scope>
    <source>
        <tissue evidence="8">Leaf</tissue>
    </source>
</reference>
<reference evidence="7" key="1">
    <citation type="journal article" date="2021" name="Nat. Commun.">
        <title>Genomic analyses provide insights into spinach domestication and the genetic basis of agronomic traits.</title>
        <authorList>
            <person name="Cai X."/>
            <person name="Sun X."/>
            <person name="Xu C."/>
            <person name="Sun H."/>
            <person name="Wang X."/>
            <person name="Ge C."/>
            <person name="Zhang Z."/>
            <person name="Wang Q."/>
            <person name="Fei Z."/>
            <person name="Jiao C."/>
            <person name="Wang Q."/>
        </authorList>
    </citation>
    <scope>NUCLEOTIDE SEQUENCE [LARGE SCALE GENOMIC DNA]</scope>
    <source>
        <strain evidence="7">cv. Varoflay</strain>
    </source>
</reference>
<evidence type="ECO:0000256" key="3">
    <source>
        <dbReference type="ARBA" id="ARBA00023002"/>
    </source>
</evidence>
<feature type="domain" description="Fe2OG dioxygenase" evidence="6">
    <location>
        <begin position="210"/>
        <end position="316"/>
    </location>
</feature>
<dbReference type="InterPro" id="IPR027443">
    <property type="entry name" value="IPNS-like_sf"/>
</dbReference>
<dbReference type="Proteomes" id="UP000813463">
    <property type="component" value="Chromosome 2"/>
</dbReference>
<dbReference type="InterPro" id="IPR026992">
    <property type="entry name" value="DIOX_N"/>
</dbReference>
<protein>
    <submittedName>
        <fullName evidence="8">1-aminocyclopropane-1-carboxylate oxidase homolog 4-like</fullName>
    </submittedName>
</protein>
<dbReference type="RefSeq" id="XP_021856495.1">
    <property type="nucleotide sequence ID" value="XM_022000803.2"/>
</dbReference>
<keyword evidence="3 5" id="KW-0560">Oxidoreductase</keyword>
<dbReference type="PANTHER" id="PTHR10209">
    <property type="entry name" value="OXIDOREDUCTASE, 2OG-FE II OXYGENASE FAMILY PROTEIN"/>
    <property type="match status" value="1"/>
</dbReference>
<dbReference type="Gene3D" id="2.60.120.330">
    <property type="entry name" value="B-lactam Antibiotic, Isopenicillin N Synthase, Chain"/>
    <property type="match status" value="1"/>
</dbReference>